<dbReference type="RefSeq" id="WP_218025655.1">
    <property type="nucleotide sequence ID" value="NZ_AP025739.1"/>
</dbReference>
<gene>
    <name evidence="7" type="ORF">CCAX7_15350</name>
</gene>
<sequence length="273" mass="30282">MAENKAQKEDAAPPPLMGRGFGPGARMMGKVEKAKDRRGVLRRLWGYLRHQRAALIATAVMVAASVFLNLAGPFLLGRAIDKYILRRDLHGLAHLCVLMLIVYAANSLLTWLQSYIMAGASQRTVREIRKDLFARLQHLPLGFFDRRPNGELMSRLTNDVENINQVLSDSVTQIVSGVLNTVGVTVAMLLLNVQLTAVTLITITTITVALNRWVATRTRAQFRLQQAALGKLNGFIEETITAQRVVKAYHQEPAVITEFAASNRELRQAATRA</sequence>
<feature type="compositionally biased region" description="Basic and acidic residues" evidence="5">
    <location>
        <begin position="1"/>
        <end position="11"/>
    </location>
</feature>
<dbReference type="InterPro" id="IPR036640">
    <property type="entry name" value="ABC1_TM_sf"/>
</dbReference>
<dbReference type="KEGG" id="ccot:CCAX7_15350"/>
<dbReference type="GO" id="GO:0005886">
    <property type="term" value="C:plasma membrane"/>
    <property type="evidence" value="ECO:0007669"/>
    <property type="project" value="UniProtKB-SubCell"/>
</dbReference>
<keyword evidence="8" id="KW-1185">Reference proteome</keyword>
<feature type="transmembrane region" description="Helical" evidence="6">
    <location>
        <begin position="197"/>
        <end position="215"/>
    </location>
</feature>
<dbReference type="Proteomes" id="UP000287394">
    <property type="component" value="Chromosome"/>
</dbReference>
<evidence type="ECO:0000256" key="3">
    <source>
        <dbReference type="ARBA" id="ARBA00022989"/>
    </source>
</evidence>
<keyword evidence="3 6" id="KW-1133">Transmembrane helix</keyword>
<comment type="subcellular location">
    <subcellularLocation>
        <location evidence="1">Cell membrane</location>
        <topology evidence="1">Multi-pass membrane protein</topology>
    </subcellularLocation>
</comment>
<dbReference type="PANTHER" id="PTHR43394">
    <property type="entry name" value="ATP-DEPENDENT PERMEASE MDL1, MITOCHONDRIAL"/>
    <property type="match status" value="1"/>
</dbReference>
<dbReference type="InterPro" id="IPR039421">
    <property type="entry name" value="Type_1_exporter"/>
</dbReference>
<evidence type="ECO:0000313" key="7">
    <source>
        <dbReference type="EMBL" id="BDI29484.1"/>
    </source>
</evidence>
<dbReference type="AlphaFoldDB" id="A0A402CZC0"/>
<dbReference type="GO" id="GO:0005524">
    <property type="term" value="F:ATP binding"/>
    <property type="evidence" value="ECO:0007669"/>
    <property type="project" value="InterPro"/>
</dbReference>
<dbReference type="SUPFAM" id="SSF90123">
    <property type="entry name" value="ABC transporter transmembrane region"/>
    <property type="match status" value="1"/>
</dbReference>
<dbReference type="PANTHER" id="PTHR43394:SF1">
    <property type="entry name" value="ATP-BINDING CASSETTE SUB-FAMILY B MEMBER 10, MITOCHONDRIAL"/>
    <property type="match status" value="1"/>
</dbReference>
<protein>
    <submittedName>
        <fullName evidence="7">Uncharacterized protein</fullName>
    </submittedName>
</protein>
<evidence type="ECO:0000256" key="1">
    <source>
        <dbReference type="ARBA" id="ARBA00004651"/>
    </source>
</evidence>
<feature type="region of interest" description="Disordered" evidence="5">
    <location>
        <begin position="1"/>
        <end position="21"/>
    </location>
</feature>
<evidence type="ECO:0000256" key="4">
    <source>
        <dbReference type="ARBA" id="ARBA00023136"/>
    </source>
</evidence>
<dbReference type="InterPro" id="IPR011527">
    <property type="entry name" value="ABC1_TM_dom"/>
</dbReference>
<dbReference type="Gene3D" id="1.20.1560.10">
    <property type="entry name" value="ABC transporter type 1, transmembrane domain"/>
    <property type="match status" value="1"/>
</dbReference>
<organism evidence="7 8">
    <name type="scientific">Capsulimonas corticalis</name>
    <dbReference type="NCBI Taxonomy" id="2219043"/>
    <lineage>
        <taxon>Bacteria</taxon>
        <taxon>Bacillati</taxon>
        <taxon>Armatimonadota</taxon>
        <taxon>Armatimonadia</taxon>
        <taxon>Capsulimonadales</taxon>
        <taxon>Capsulimonadaceae</taxon>
        <taxon>Capsulimonas</taxon>
    </lineage>
</organism>
<feature type="transmembrane region" description="Helical" evidence="6">
    <location>
        <begin position="171"/>
        <end position="191"/>
    </location>
</feature>
<dbReference type="PROSITE" id="PS50929">
    <property type="entry name" value="ABC_TM1F"/>
    <property type="match status" value="1"/>
</dbReference>
<dbReference type="GO" id="GO:0015421">
    <property type="term" value="F:ABC-type oligopeptide transporter activity"/>
    <property type="evidence" value="ECO:0007669"/>
    <property type="project" value="TreeGrafter"/>
</dbReference>
<keyword evidence="4 6" id="KW-0472">Membrane</keyword>
<keyword evidence="2 6" id="KW-0812">Transmembrane</keyword>
<accession>A0A402CZC0</accession>
<dbReference type="CDD" id="cd18547">
    <property type="entry name" value="ABC_6TM_Tm288_like"/>
    <property type="match status" value="1"/>
</dbReference>
<reference evidence="7 8" key="1">
    <citation type="journal article" date="2019" name="Int. J. Syst. Evol. Microbiol.">
        <title>Capsulimonas corticalis gen. nov., sp. nov., an aerobic capsulated bacterium, of a novel bacterial order, Capsulimonadales ord. nov., of the class Armatimonadia of the phylum Armatimonadetes.</title>
        <authorList>
            <person name="Li J."/>
            <person name="Kudo C."/>
            <person name="Tonouchi A."/>
        </authorList>
    </citation>
    <scope>NUCLEOTIDE SEQUENCE [LARGE SCALE GENOMIC DNA]</scope>
    <source>
        <strain evidence="7 8">AX-7</strain>
    </source>
</reference>
<name>A0A402CZC0_9BACT</name>
<proteinExistence type="predicted"/>
<feature type="transmembrane region" description="Helical" evidence="6">
    <location>
        <begin position="92"/>
        <end position="112"/>
    </location>
</feature>
<dbReference type="EMBL" id="AP025739">
    <property type="protein sequence ID" value="BDI29484.1"/>
    <property type="molecule type" value="Genomic_DNA"/>
</dbReference>
<evidence type="ECO:0000256" key="6">
    <source>
        <dbReference type="SAM" id="Phobius"/>
    </source>
</evidence>
<evidence type="ECO:0000313" key="8">
    <source>
        <dbReference type="Proteomes" id="UP000287394"/>
    </source>
</evidence>
<dbReference type="Pfam" id="PF00664">
    <property type="entry name" value="ABC_membrane"/>
    <property type="match status" value="1"/>
</dbReference>
<feature type="transmembrane region" description="Helical" evidence="6">
    <location>
        <begin position="53"/>
        <end position="72"/>
    </location>
</feature>
<evidence type="ECO:0000256" key="2">
    <source>
        <dbReference type="ARBA" id="ARBA00022692"/>
    </source>
</evidence>
<evidence type="ECO:0000256" key="5">
    <source>
        <dbReference type="SAM" id="MobiDB-lite"/>
    </source>
</evidence>